<dbReference type="SUPFAM" id="SSF53098">
    <property type="entry name" value="Ribonuclease H-like"/>
    <property type="match status" value="1"/>
</dbReference>
<accession>A0A371HEB6</accession>
<comment type="caution">
    <text evidence="11">The sequence shown here is derived from an EMBL/GenBank/DDBJ whole genome shotgun (WGS) entry which is preliminary data.</text>
</comment>
<keyword evidence="12" id="KW-1185">Reference proteome</keyword>
<evidence type="ECO:0000259" key="10">
    <source>
        <dbReference type="Pfam" id="PF25597"/>
    </source>
</evidence>
<dbReference type="GO" id="GO:0015074">
    <property type="term" value="P:DNA integration"/>
    <property type="evidence" value="ECO:0007669"/>
    <property type="project" value="UniProtKB-KW"/>
</dbReference>
<name>A0A371HEB6_MUCPR</name>
<keyword evidence="7" id="KW-0695">RNA-directed DNA polymerase</keyword>
<evidence type="ECO:0000256" key="4">
    <source>
        <dbReference type="ARBA" id="ARBA00022801"/>
    </source>
</evidence>
<keyword evidence="5" id="KW-0460">Magnesium</keyword>
<keyword evidence="8" id="KW-0808">Transferase</keyword>
<dbReference type="InterPro" id="IPR012337">
    <property type="entry name" value="RNaseH-like_sf"/>
</dbReference>
<dbReference type="GO" id="GO:0006310">
    <property type="term" value="P:DNA recombination"/>
    <property type="evidence" value="ECO:0007669"/>
    <property type="project" value="UniProtKB-KW"/>
</dbReference>
<sequence length="592" mass="68870">MSKNTTVQEAKNMKTLTLDELLGDLRVHMHLPKRKKLALKDPLTLKTKETSYRKDEKCLKALKVETSDVLDNSSSEITDDEISLMSSKFKQMLKKKGKKDKNKKQSKEEKEVICFEYKKHGHFKVDYPKLKKRWFPKKKESLMVIYEDLDSNNNSKDVKQVNICLMENIAPKNFEVNFSSCNEYKSMFEEEEISYDTLKDFILVLGLWMLTSHEGYVSMLLNLNSHEGIVSFRGSGKGKIVSIGKVGKHPLPSIENVLYVDGLKYNLLSVSQFCDSEYVISFNIESCIVKNKDDNILFTTQRHENLYRINLKHIPKLYKKLLIKGLPLELLHLDLYRPTRILSLGGKKYGFVIIDGYFRYTRVYFPSHKQESYKTFCEKYGIFHNFSLSTPQQNGIVEKKNKPLQEIARTLLCENSLPKEFWTKAINITYLGKFDSKVDKGIFLGYSNTSKAYRVFNSRTLVVEESIHIEFNDVLTSGNNLSKLEEDFANLQIGSFDKPDWKFVTYHPQDLILGDKFDGVKTKSSFKNQASCVLVIGIESKNIEIALKDDDWIIDMEEELHQFTRNNVWKLVPRLEHKNIIGTRWIFRNKFD</sequence>
<evidence type="ECO:0000256" key="5">
    <source>
        <dbReference type="ARBA" id="ARBA00022842"/>
    </source>
</evidence>
<dbReference type="PANTHER" id="PTHR42648">
    <property type="entry name" value="TRANSPOSASE, PUTATIVE-RELATED"/>
    <property type="match status" value="1"/>
</dbReference>
<dbReference type="GO" id="GO:0003676">
    <property type="term" value="F:nucleic acid binding"/>
    <property type="evidence" value="ECO:0007669"/>
    <property type="project" value="InterPro"/>
</dbReference>
<dbReference type="PANTHER" id="PTHR42648:SF11">
    <property type="entry name" value="TRANSPOSON TY4-P GAG-POL POLYPROTEIN"/>
    <property type="match status" value="1"/>
</dbReference>
<dbReference type="Pfam" id="PF25597">
    <property type="entry name" value="SH3_retrovirus"/>
    <property type="match status" value="1"/>
</dbReference>
<evidence type="ECO:0000256" key="2">
    <source>
        <dbReference type="ARBA" id="ARBA00022723"/>
    </source>
</evidence>
<dbReference type="Gene3D" id="3.30.420.10">
    <property type="entry name" value="Ribonuclease H-like superfamily/Ribonuclease H"/>
    <property type="match status" value="1"/>
</dbReference>
<dbReference type="AlphaFoldDB" id="A0A371HEB6"/>
<evidence type="ECO:0000256" key="3">
    <source>
        <dbReference type="ARBA" id="ARBA00022759"/>
    </source>
</evidence>
<reference evidence="11" key="1">
    <citation type="submission" date="2018-05" db="EMBL/GenBank/DDBJ databases">
        <title>Draft genome of Mucuna pruriens seed.</title>
        <authorList>
            <person name="Nnadi N.E."/>
            <person name="Vos R."/>
            <person name="Hasami M.H."/>
            <person name="Devisetty U.K."/>
            <person name="Aguiy J.C."/>
        </authorList>
    </citation>
    <scope>NUCLEOTIDE SEQUENCE [LARGE SCALE GENOMIC DNA]</scope>
    <source>
        <strain evidence="11">JCA_2017</strain>
    </source>
</reference>
<dbReference type="InterPro" id="IPR057670">
    <property type="entry name" value="SH3_retrovirus"/>
</dbReference>
<keyword evidence="8" id="KW-0548">Nucleotidyltransferase</keyword>
<evidence type="ECO:0000256" key="8">
    <source>
        <dbReference type="ARBA" id="ARBA00022932"/>
    </source>
</evidence>
<gene>
    <name evidence="11" type="ORF">CR513_15573</name>
</gene>
<dbReference type="EMBL" id="QJKJ01002831">
    <property type="protein sequence ID" value="RDY01133.1"/>
    <property type="molecule type" value="Genomic_DNA"/>
</dbReference>
<keyword evidence="8" id="KW-0239">DNA-directed DNA polymerase</keyword>
<proteinExistence type="predicted"/>
<evidence type="ECO:0000256" key="7">
    <source>
        <dbReference type="ARBA" id="ARBA00022918"/>
    </source>
</evidence>
<feature type="domain" description="Retroviral polymerase SH3-like" evidence="10">
    <location>
        <begin position="431"/>
        <end position="473"/>
    </location>
</feature>
<feature type="non-terminal residue" evidence="11">
    <location>
        <position position="1"/>
    </location>
</feature>
<keyword evidence="4" id="KW-0378">Hydrolase</keyword>
<keyword evidence="3" id="KW-0255">Endonuclease</keyword>
<keyword evidence="6" id="KW-0229">DNA integration</keyword>
<dbReference type="GO" id="GO:0016787">
    <property type="term" value="F:hydrolase activity"/>
    <property type="evidence" value="ECO:0007669"/>
    <property type="project" value="UniProtKB-KW"/>
</dbReference>
<evidence type="ECO:0000256" key="1">
    <source>
        <dbReference type="ARBA" id="ARBA00022722"/>
    </source>
</evidence>
<dbReference type="Proteomes" id="UP000257109">
    <property type="component" value="Unassembled WGS sequence"/>
</dbReference>
<dbReference type="GO" id="GO:0003887">
    <property type="term" value="F:DNA-directed DNA polymerase activity"/>
    <property type="evidence" value="ECO:0007669"/>
    <property type="project" value="UniProtKB-KW"/>
</dbReference>
<evidence type="ECO:0000313" key="12">
    <source>
        <dbReference type="Proteomes" id="UP000257109"/>
    </source>
</evidence>
<keyword evidence="1" id="KW-0540">Nuclease</keyword>
<protein>
    <submittedName>
        <fullName evidence="11">Mitochondrial protein</fullName>
    </submittedName>
</protein>
<dbReference type="GO" id="GO:0003964">
    <property type="term" value="F:RNA-directed DNA polymerase activity"/>
    <property type="evidence" value="ECO:0007669"/>
    <property type="project" value="UniProtKB-KW"/>
</dbReference>
<dbReference type="InterPro" id="IPR039537">
    <property type="entry name" value="Retrotran_Ty1/copia-like"/>
</dbReference>
<keyword evidence="2" id="KW-0479">Metal-binding</keyword>
<organism evidence="11 12">
    <name type="scientific">Mucuna pruriens</name>
    <name type="common">Velvet bean</name>
    <name type="synonym">Dolichos pruriens</name>
    <dbReference type="NCBI Taxonomy" id="157652"/>
    <lineage>
        <taxon>Eukaryota</taxon>
        <taxon>Viridiplantae</taxon>
        <taxon>Streptophyta</taxon>
        <taxon>Embryophyta</taxon>
        <taxon>Tracheophyta</taxon>
        <taxon>Spermatophyta</taxon>
        <taxon>Magnoliopsida</taxon>
        <taxon>eudicotyledons</taxon>
        <taxon>Gunneridae</taxon>
        <taxon>Pentapetalae</taxon>
        <taxon>rosids</taxon>
        <taxon>fabids</taxon>
        <taxon>Fabales</taxon>
        <taxon>Fabaceae</taxon>
        <taxon>Papilionoideae</taxon>
        <taxon>50 kb inversion clade</taxon>
        <taxon>NPAAA clade</taxon>
        <taxon>indigoferoid/millettioid clade</taxon>
        <taxon>Phaseoleae</taxon>
        <taxon>Mucuna</taxon>
    </lineage>
</organism>
<evidence type="ECO:0000256" key="6">
    <source>
        <dbReference type="ARBA" id="ARBA00022908"/>
    </source>
</evidence>
<dbReference type="GO" id="GO:0004519">
    <property type="term" value="F:endonuclease activity"/>
    <property type="evidence" value="ECO:0007669"/>
    <property type="project" value="UniProtKB-KW"/>
</dbReference>
<dbReference type="InterPro" id="IPR036397">
    <property type="entry name" value="RNaseH_sf"/>
</dbReference>
<keyword evidence="9" id="KW-0233">DNA recombination</keyword>
<evidence type="ECO:0000256" key="9">
    <source>
        <dbReference type="ARBA" id="ARBA00023172"/>
    </source>
</evidence>
<dbReference type="OrthoDB" id="1751476at2759"/>
<evidence type="ECO:0000313" key="11">
    <source>
        <dbReference type="EMBL" id="RDY01133.1"/>
    </source>
</evidence>
<dbReference type="GO" id="GO:0046872">
    <property type="term" value="F:metal ion binding"/>
    <property type="evidence" value="ECO:0007669"/>
    <property type="project" value="UniProtKB-KW"/>
</dbReference>